<keyword evidence="1" id="KW-1133">Transmembrane helix</keyword>
<comment type="caution">
    <text evidence="2">The sequence shown here is derived from an EMBL/GenBank/DDBJ whole genome shotgun (WGS) entry which is preliminary data.</text>
</comment>
<name>A0A7K1SMR9_9BACT</name>
<accession>A0A7K1SMR9</accession>
<sequence length="183" mass="20047">MAFSTETKYGYQDGEQFGNWGPTFPIFARVVNNELYAVAREDNPAWAGQSRFGKMFTLSVEWLKGTIFADHPTDADFFADKPNQVEDTSVPGNEFVKSNDTANLLKRPNADAAQTLPKLETEPTKAKDVPVIAATTTTPVPATMLAAVTSVKQMPQWALIALSITLVGAVVGIIIWLRKRNEA</sequence>
<dbReference type="Proteomes" id="UP000436006">
    <property type="component" value="Unassembled WGS sequence"/>
</dbReference>
<gene>
    <name evidence="2" type="ORF">GO755_33355</name>
</gene>
<protein>
    <submittedName>
        <fullName evidence="2">Uncharacterized protein</fullName>
    </submittedName>
</protein>
<keyword evidence="1" id="KW-0812">Transmembrane</keyword>
<feature type="transmembrane region" description="Helical" evidence="1">
    <location>
        <begin position="157"/>
        <end position="177"/>
    </location>
</feature>
<evidence type="ECO:0000313" key="3">
    <source>
        <dbReference type="Proteomes" id="UP000436006"/>
    </source>
</evidence>
<keyword evidence="1" id="KW-0472">Membrane</keyword>
<organism evidence="2 3">
    <name type="scientific">Spirosoma arboris</name>
    <dbReference type="NCBI Taxonomy" id="2682092"/>
    <lineage>
        <taxon>Bacteria</taxon>
        <taxon>Pseudomonadati</taxon>
        <taxon>Bacteroidota</taxon>
        <taxon>Cytophagia</taxon>
        <taxon>Cytophagales</taxon>
        <taxon>Cytophagaceae</taxon>
        <taxon>Spirosoma</taxon>
    </lineage>
</organism>
<reference evidence="2 3" key="1">
    <citation type="submission" date="2019-12" db="EMBL/GenBank/DDBJ databases">
        <title>Spirosoma sp. HMF4905 genome sequencing and assembly.</title>
        <authorList>
            <person name="Kang H."/>
            <person name="Cha I."/>
            <person name="Kim H."/>
            <person name="Joh K."/>
        </authorList>
    </citation>
    <scope>NUCLEOTIDE SEQUENCE [LARGE SCALE GENOMIC DNA]</scope>
    <source>
        <strain evidence="2 3">HMF4905</strain>
    </source>
</reference>
<dbReference type="RefSeq" id="WP_157589775.1">
    <property type="nucleotide sequence ID" value="NZ_WPIN01000019.1"/>
</dbReference>
<keyword evidence="3" id="KW-1185">Reference proteome</keyword>
<evidence type="ECO:0000256" key="1">
    <source>
        <dbReference type="SAM" id="Phobius"/>
    </source>
</evidence>
<evidence type="ECO:0000313" key="2">
    <source>
        <dbReference type="EMBL" id="MVM34963.1"/>
    </source>
</evidence>
<dbReference type="AlphaFoldDB" id="A0A7K1SMR9"/>
<dbReference type="EMBL" id="WPIN01000019">
    <property type="protein sequence ID" value="MVM34963.1"/>
    <property type="molecule type" value="Genomic_DNA"/>
</dbReference>
<proteinExistence type="predicted"/>